<accession>A0A816HRR5</accession>
<dbReference type="EMBL" id="CAJNOR010020817">
    <property type="protein sequence ID" value="CAF1690839.1"/>
    <property type="molecule type" value="Genomic_DNA"/>
</dbReference>
<feature type="non-terminal residue" evidence="2">
    <location>
        <position position="1"/>
    </location>
</feature>
<name>A0A816HRR5_ADIRI</name>
<gene>
    <name evidence="1" type="ORF">EDS130_LOCUS46258</name>
    <name evidence="2" type="ORF">XAT740_LOCUS63922</name>
</gene>
<dbReference type="AlphaFoldDB" id="A0A816HRR5"/>
<comment type="caution">
    <text evidence="2">The sequence shown here is derived from an EMBL/GenBank/DDBJ whole genome shotgun (WGS) entry which is preliminary data.</text>
</comment>
<reference evidence="2" key="1">
    <citation type="submission" date="2021-02" db="EMBL/GenBank/DDBJ databases">
        <authorList>
            <person name="Nowell W R."/>
        </authorList>
    </citation>
    <scope>NUCLEOTIDE SEQUENCE</scope>
</reference>
<evidence type="ECO:0000313" key="2">
    <source>
        <dbReference type="EMBL" id="CAF1690839.1"/>
    </source>
</evidence>
<dbReference type="EMBL" id="CAJNOJ010001833">
    <property type="protein sequence ID" value="CAF1555200.1"/>
    <property type="molecule type" value="Genomic_DNA"/>
</dbReference>
<evidence type="ECO:0000313" key="1">
    <source>
        <dbReference type="EMBL" id="CAF1555200.1"/>
    </source>
</evidence>
<dbReference type="Proteomes" id="UP000663852">
    <property type="component" value="Unassembled WGS sequence"/>
</dbReference>
<protein>
    <submittedName>
        <fullName evidence="2">Uncharacterized protein</fullName>
    </submittedName>
</protein>
<evidence type="ECO:0000313" key="3">
    <source>
        <dbReference type="Proteomes" id="UP000663828"/>
    </source>
</evidence>
<sequence length="146" mass="17086">FIILRVLKVPADLVNVVYIVSQVPWKHPNTSPYELTFGRQANLPAYPPATTYILPDPHDYLRQLTRDLQHYHRTAKQIILKQQQKTKSRYDRNRANPEYPLDPRFSISPKVIIDKNHPIYTVEDTNTKRISKVHVGDIRPLSISYN</sequence>
<keyword evidence="3" id="KW-1185">Reference proteome</keyword>
<organism evidence="2 3">
    <name type="scientific">Adineta ricciae</name>
    <name type="common">Rotifer</name>
    <dbReference type="NCBI Taxonomy" id="249248"/>
    <lineage>
        <taxon>Eukaryota</taxon>
        <taxon>Metazoa</taxon>
        <taxon>Spiralia</taxon>
        <taxon>Gnathifera</taxon>
        <taxon>Rotifera</taxon>
        <taxon>Eurotatoria</taxon>
        <taxon>Bdelloidea</taxon>
        <taxon>Adinetida</taxon>
        <taxon>Adinetidae</taxon>
        <taxon>Adineta</taxon>
    </lineage>
</organism>
<proteinExistence type="predicted"/>
<dbReference type="Proteomes" id="UP000663828">
    <property type="component" value="Unassembled WGS sequence"/>
</dbReference>